<keyword evidence="2" id="KW-1185">Reference proteome</keyword>
<accession>I3Z1P7</accession>
<reference evidence="2" key="1">
    <citation type="submission" date="2012-06" db="EMBL/GenBank/DDBJ databases">
        <title>The complete genome of Belliella baltica DSM 15883.</title>
        <authorList>
            <person name="Lucas S."/>
            <person name="Copeland A."/>
            <person name="Lapidus A."/>
            <person name="Goodwin L."/>
            <person name="Pitluck S."/>
            <person name="Peters L."/>
            <person name="Mikhailova N."/>
            <person name="Davenport K."/>
            <person name="Kyrpides N."/>
            <person name="Mavromatis K."/>
            <person name="Pagani I."/>
            <person name="Ivanova N."/>
            <person name="Ovchinnikova G."/>
            <person name="Zeytun A."/>
            <person name="Detter J.C."/>
            <person name="Han C."/>
            <person name="Land M."/>
            <person name="Hauser L."/>
            <person name="Markowitz V."/>
            <person name="Cheng J.-F."/>
            <person name="Hugenholtz P."/>
            <person name="Woyke T."/>
            <person name="Wu D."/>
            <person name="Tindall B."/>
            <person name="Pomrenke H."/>
            <person name="Brambilla E."/>
            <person name="Klenk H.-P."/>
            <person name="Eisen J.A."/>
        </authorList>
    </citation>
    <scope>NUCLEOTIDE SEQUENCE [LARGE SCALE GENOMIC DNA]</scope>
    <source>
        <strain evidence="2">DSM 15883 / CIP 108006 / LMG 21964 / BA134</strain>
    </source>
</reference>
<evidence type="ECO:0000313" key="1">
    <source>
        <dbReference type="EMBL" id="AFL83165.1"/>
    </source>
</evidence>
<proteinExistence type="predicted"/>
<sequence>MNKSEHLTFTALALQKLYPKYGLFIESFIQKVKPFFLGDLDDQEAQIIHLIAFETKEKTKELMMDFLSLMGMQSDSFLLLDNQDINGFGIYNQIENLQRNYSKLPQIILTDFFYDYFLELPSEISYLDVKQKRLGEFLKERKAFDFSFSLPPSDSRQTLWISILSPFESWDAQRTRLTFKFLWENKIETLKELKLAYIPEDLEYPLQHDYIRKDDLLFCSENKPKRLKFSFKLLKLHRYLEKYFSQKSEFPIHISYLAIDYFSIYTLHRELSFSQLKVEAENFFNPVFYQIPRMILKRTEKIETIEIAYKAGWKINVNHKNI</sequence>
<dbReference type="HOGENOM" id="CLU_862398_0_0_10"/>
<dbReference type="AlphaFoldDB" id="I3Z1P7"/>
<dbReference type="RefSeq" id="WP_014771178.1">
    <property type="nucleotide sequence ID" value="NC_018010.1"/>
</dbReference>
<dbReference type="KEGG" id="bbd:Belba_0507"/>
<gene>
    <name evidence="1" type="ordered locus">Belba_0507</name>
</gene>
<protein>
    <submittedName>
        <fullName evidence="1">Uncharacterized protein</fullName>
    </submittedName>
</protein>
<dbReference type="STRING" id="866536.Belba_0507"/>
<name>I3Z1P7_BELBD</name>
<organism evidence="1 2">
    <name type="scientific">Belliella baltica (strain DSM 15883 / CIP 108006 / LMG 21964 / BA134)</name>
    <dbReference type="NCBI Taxonomy" id="866536"/>
    <lineage>
        <taxon>Bacteria</taxon>
        <taxon>Pseudomonadati</taxon>
        <taxon>Bacteroidota</taxon>
        <taxon>Cytophagia</taxon>
        <taxon>Cytophagales</taxon>
        <taxon>Cyclobacteriaceae</taxon>
        <taxon>Belliella</taxon>
    </lineage>
</organism>
<dbReference type="Proteomes" id="UP000006050">
    <property type="component" value="Chromosome"/>
</dbReference>
<dbReference type="OrthoDB" id="817653at2"/>
<dbReference type="EMBL" id="CP003281">
    <property type="protein sequence ID" value="AFL83165.1"/>
    <property type="molecule type" value="Genomic_DNA"/>
</dbReference>
<evidence type="ECO:0000313" key="2">
    <source>
        <dbReference type="Proteomes" id="UP000006050"/>
    </source>
</evidence>